<name>A0ABN3MU55_9ACTN</name>
<proteinExistence type="predicted"/>
<protein>
    <recommendedName>
        <fullName evidence="3">Transposase</fullName>
    </recommendedName>
</protein>
<evidence type="ECO:0000313" key="2">
    <source>
        <dbReference type="Proteomes" id="UP001501358"/>
    </source>
</evidence>
<gene>
    <name evidence="1" type="ORF">GCM10010406_51770</name>
</gene>
<sequence>MAASPSATALAASPAATVTVAAPIAVARTRNAPALPPEPLIRASLVFLVRSRGDGLSQSTVSRIRRALLFRVDGKSRIQTLAGSRLHLRFPPDGADSTGPDSAIASMSHILPVAIRQTFEGCRGFRQCEKFHWRRRDFGG</sequence>
<organism evidence="1 2">
    <name type="scientific">Streptomyces thermolineatus</name>
    <dbReference type="NCBI Taxonomy" id="44033"/>
    <lineage>
        <taxon>Bacteria</taxon>
        <taxon>Bacillati</taxon>
        <taxon>Actinomycetota</taxon>
        <taxon>Actinomycetes</taxon>
        <taxon>Kitasatosporales</taxon>
        <taxon>Streptomycetaceae</taxon>
        <taxon>Streptomyces</taxon>
    </lineage>
</organism>
<keyword evidence="2" id="KW-1185">Reference proteome</keyword>
<evidence type="ECO:0008006" key="3">
    <source>
        <dbReference type="Google" id="ProtNLM"/>
    </source>
</evidence>
<evidence type="ECO:0000313" key="1">
    <source>
        <dbReference type="EMBL" id="GAA2508950.1"/>
    </source>
</evidence>
<comment type="caution">
    <text evidence="1">The sequence shown here is derived from an EMBL/GenBank/DDBJ whole genome shotgun (WGS) entry which is preliminary data.</text>
</comment>
<dbReference type="Proteomes" id="UP001501358">
    <property type="component" value="Unassembled WGS sequence"/>
</dbReference>
<reference evidence="1 2" key="1">
    <citation type="journal article" date="2019" name="Int. J. Syst. Evol. Microbiol.">
        <title>The Global Catalogue of Microorganisms (GCM) 10K type strain sequencing project: providing services to taxonomists for standard genome sequencing and annotation.</title>
        <authorList>
            <consortium name="The Broad Institute Genomics Platform"/>
            <consortium name="The Broad Institute Genome Sequencing Center for Infectious Disease"/>
            <person name="Wu L."/>
            <person name="Ma J."/>
        </authorList>
    </citation>
    <scope>NUCLEOTIDE SEQUENCE [LARGE SCALE GENOMIC DNA]</scope>
    <source>
        <strain evidence="1 2">JCM 6307</strain>
    </source>
</reference>
<accession>A0ABN3MU55</accession>
<dbReference type="EMBL" id="BAAATA010000046">
    <property type="protein sequence ID" value="GAA2508950.1"/>
    <property type="molecule type" value="Genomic_DNA"/>
</dbReference>